<dbReference type="Pfam" id="PF03948">
    <property type="entry name" value="Ribosomal_L9_C"/>
    <property type="match status" value="1"/>
</dbReference>
<evidence type="ECO:0000256" key="4">
    <source>
        <dbReference type="ARBA" id="ARBA00022980"/>
    </source>
</evidence>
<dbReference type="GO" id="GO:0003735">
    <property type="term" value="F:structural constituent of ribosome"/>
    <property type="evidence" value="ECO:0007669"/>
    <property type="project" value="InterPro"/>
</dbReference>
<dbReference type="PROSITE" id="PS00651">
    <property type="entry name" value="RIBOSOMAL_L9"/>
    <property type="match status" value="1"/>
</dbReference>
<comment type="similarity">
    <text evidence="1 7">Belongs to the bacterial ribosomal protein bL9 family.</text>
</comment>
<dbReference type="GO" id="GO:0019843">
    <property type="term" value="F:rRNA binding"/>
    <property type="evidence" value="ECO:0007669"/>
    <property type="project" value="UniProtKB-UniRule"/>
</dbReference>
<keyword evidence="5 7" id="KW-0687">Ribonucleoprotein</keyword>
<reference evidence="9 10" key="1">
    <citation type="submission" date="2020-10" db="EMBL/GenBank/DDBJ databases">
        <title>Connecting structure to function with the recovery of over 1000 high-quality activated sludge metagenome-assembled genomes encoding full-length rRNA genes using long-read sequencing.</title>
        <authorList>
            <person name="Singleton C.M."/>
            <person name="Petriglieri F."/>
            <person name="Kristensen J.M."/>
            <person name="Kirkegaard R.H."/>
            <person name="Michaelsen T.Y."/>
            <person name="Andersen M.H."/>
            <person name="Karst S.M."/>
            <person name="Dueholm M.S."/>
            <person name="Nielsen P.H."/>
            <person name="Albertsen M."/>
        </authorList>
    </citation>
    <scope>NUCLEOTIDE SEQUENCE [LARGE SCALE GENOMIC DNA]</scope>
    <source>
        <strain evidence="9">Lyne_18-Q3-R50-59_MAXAC.006</strain>
    </source>
</reference>
<dbReference type="SUPFAM" id="SSF55658">
    <property type="entry name" value="L9 N-domain-like"/>
    <property type="match status" value="1"/>
</dbReference>
<gene>
    <name evidence="7 9" type="primary">rplI</name>
    <name evidence="9" type="ORF">IPN02_08870</name>
</gene>
<dbReference type="InterPro" id="IPR009027">
    <property type="entry name" value="Ribosomal_bL9/RNase_H1_N"/>
</dbReference>
<keyword evidence="4 7" id="KW-0689">Ribosomal protein</keyword>
<comment type="function">
    <text evidence="7">Binds to the 23S rRNA.</text>
</comment>
<evidence type="ECO:0000256" key="1">
    <source>
        <dbReference type="ARBA" id="ARBA00010605"/>
    </source>
</evidence>
<accession>A0A936NC44</accession>
<name>A0A936NC44_9ACTN</name>
<dbReference type="GO" id="GO:0005840">
    <property type="term" value="C:ribosome"/>
    <property type="evidence" value="ECO:0007669"/>
    <property type="project" value="UniProtKB-KW"/>
</dbReference>
<dbReference type="HAMAP" id="MF_00503">
    <property type="entry name" value="Ribosomal_bL9"/>
    <property type="match status" value="1"/>
</dbReference>
<dbReference type="InterPro" id="IPR020594">
    <property type="entry name" value="Ribosomal_bL9_bac/chp"/>
</dbReference>
<dbReference type="AlphaFoldDB" id="A0A936NC44"/>
<dbReference type="GO" id="GO:1990904">
    <property type="term" value="C:ribonucleoprotein complex"/>
    <property type="evidence" value="ECO:0007669"/>
    <property type="project" value="UniProtKB-KW"/>
</dbReference>
<dbReference type="PANTHER" id="PTHR21368">
    <property type="entry name" value="50S RIBOSOMAL PROTEIN L9"/>
    <property type="match status" value="1"/>
</dbReference>
<sequence>MKLILRADLADLGKRGDLVEVADGYARNYLIPKHLAMPSTPGASAQADSMRRARDQRDAAAREQAEEMATKLVTAAITITAKAGASGKLFGSVTNADVADAIAEQTGYEVDRKVIHLEDQHLRSLGSHTVTLQPHSDVSFPVNVEVVSA</sequence>
<evidence type="ECO:0000313" key="9">
    <source>
        <dbReference type="EMBL" id="MBK9296934.1"/>
    </source>
</evidence>
<dbReference type="InterPro" id="IPR020069">
    <property type="entry name" value="Ribosomal_bL9_C"/>
</dbReference>
<dbReference type="EMBL" id="JADJZA010000006">
    <property type="protein sequence ID" value="MBK9296934.1"/>
    <property type="molecule type" value="Genomic_DNA"/>
</dbReference>
<dbReference type="Proteomes" id="UP000727993">
    <property type="component" value="Unassembled WGS sequence"/>
</dbReference>
<proteinExistence type="inferred from homology"/>
<evidence type="ECO:0000259" key="8">
    <source>
        <dbReference type="PROSITE" id="PS00651"/>
    </source>
</evidence>
<dbReference type="NCBIfam" id="TIGR00158">
    <property type="entry name" value="L9"/>
    <property type="match status" value="1"/>
</dbReference>
<evidence type="ECO:0000256" key="6">
    <source>
        <dbReference type="ARBA" id="ARBA00035292"/>
    </source>
</evidence>
<evidence type="ECO:0000256" key="3">
    <source>
        <dbReference type="ARBA" id="ARBA00022884"/>
    </source>
</evidence>
<evidence type="ECO:0000313" key="10">
    <source>
        <dbReference type="Proteomes" id="UP000727993"/>
    </source>
</evidence>
<dbReference type="InterPro" id="IPR036935">
    <property type="entry name" value="Ribosomal_bL9_N_sf"/>
</dbReference>
<keyword evidence="2 7" id="KW-0699">rRNA-binding</keyword>
<evidence type="ECO:0000256" key="5">
    <source>
        <dbReference type="ARBA" id="ARBA00023274"/>
    </source>
</evidence>
<dbReference type="Pfam" id="PF01281">
    <property type="entry name" value="Ribosomal_L9_N"/>
    <property type="match status" value="1"/>
</dbReference>
<dbReference type="GO" id="GO:0006412">
    <property type="term" value="P:translation"/>
    <property type="evidence" value="ECO:0007669"/>
    <property type="project" value="UniProtKB-UniRule"/>
</dbReference>
<protein>
    <recommendedName>
        <fullName evidence="6 7">Large ribosomal subunit protein bL9</fullName>
    </recommendedName>
</protein>
<dbReference type="InterPro" id="IPR036791">
    <property type="entry name" value="Ribosomal_bL9_C_sf"/>
</dbReference>
<organism evidence="9 10">
    <name type="scientific">Candidatus Neomicrothrix subdominans</name>
    <dbReference type="NCBI Taxonomy" id="2954438"/>
    <lineage>
        <taxon>Bacteria</taxon>
        <taxon>Bacillati</taxon>
        <taxon>Actinomycetota</taxon>
        <taxon>Acidimicrobiia</taxon>
        <taxon>Acidimicrobiales</taxon>
        <taxon>Microthrixaceae</taxon>
        <taxon>Candidatus Neomicrothrix</taxon>
    </lineage>
</organism>
<comment type="caution">
    <text evidence="9">The sequence shown here is derived from an EMBL/GenBank/DDBJ whole genome shotgun (WGS) entry which is preliminary data.</text>
</comment>
<dbReference type="InterPro" id="IPR020070">
    <property type="entry name" value="Ribosomal_bL9_N"/>
</dbReference>
<evidence type="ECO:0000256" key="7">
    <source>
        <dbReference type="HAMAP-Rule" id="MF_00503"/>
    </source>
</evidence>
<dbReference type="Gene3D" id="3.10.430.100">
    <property type="entry name" value="Ribosomal protein L9, C-terminal domain"/>
    <property type="match status" value="1"/>
</dbReference>
<evidence type="ECO:0000256" key="2">
    <source>
        <dbReference type="ARBA" id="ARBA00022730"/>
    </source>
</evidence>
<feature type="domain" description="Ribosomal protein L9" evidence="8">
    <location>
        <begin position="13"/>
        <end position="40"/>
    </location>
</feature>
<dbReference type="FunFam" id="3.40.5.10:FF:000003">
    <property type="entry name" value="50S ribosomal protein L9"/>
    <property type="match status" value="1"/>
</dbReference>
<dbReference type="SUPFAM" id="SSF55653">
    <property type="entry name" value="Ribosomal protein L9 C-domain"/>
    <property type="match status" value="1"/>
</dbReference>
<dbReference type="InterPro" id="IPR000244">
    <property type="entry name" value="Ribosomal_bL9"/>
</dbReference>
<dbReference type="Gene3D" id="3.40.5.10">
    <property type="entry name" value="Ribosomal protein L9, N-terminal domain"/>
    <property type="match status" value="1"/>
</dbReference>
<keyword evidence="3 7" id="KW-0694">RNA-binding</keyword>